<name>A0ACB9KUW5_BAUVA</name>
<sequence>MKQKEHFVILSSEMETDRYSSCGVDGVFEKLVVFRVLSVGPIPSHIAFIMDGNRRYSKMWNLVEGAEHKDGFLALMSMLKFCYELGVRYVTIYAFSIDNFKRLPEEVQSLMDLMQEKN</sequence>
<protein>
    <submittedName>
        <fullName evidence="1">Uncharacterized protein</fullName>
    </submittedName>
</protein>
<dbReference type="EMBL" id="CM039438">
    <property type="protein sequence ID" value="KAI4301116.1"/>
    <property type="molecule type" value="Genomic_DNA"/>
</dbReference>
<accession>A0ACB9KUW5</accession>
<proteinExistence type="predicted"/>
<organism evidence="1 2">
    <name type="scientific">Bauhinia variegata</name>
    <name type="common">Purple orchid tree</name>
    <name type="synonym">Phanera variegata</name>
    <dbReference type="NCBI Taxonomy" id="167791"/>
    <lineage>
        <taxon>Eukaryota</taxon>
        <taxon>Viridiplantae</taxon>
        <taxon>Streptophyta</taxon>
        <taxon>Embryophyta</taxon>
        <taxon>Tracheophyta</taxon>
        <taxon>Spermatophyta</taxon>
        <taxon>Magnoliopsida</taxon>
        <taxon>eudicotyledons</taxon>
        <taxon>Gunneridae</taxon>
        <taxon>Pentapetalae</taxon>
        <taxon>rosids</taxon>
        <taxon>fabids</taxon>
        <taxon>Fabales</taxon>
        <taxon>Fabaceae</taxon>
        <taxon>Cercidoideae</taxon>
        <taxon>Cercideae</taxon>
        <taxon>Bauhiniinae</taxon>
        <taxon>Bauhinia</taxon>
    </lineage>
</organism>
<comment type="caution">
    <text evidence="1">The sequence shown here is derived from an EMBL/GenBank/DDBJ whole genome shotgun (WGS) entry which is preliminary data.</text>
</comment>
<reference evidence="1 2" key="1">
    <citation type="journal article" date="2022" name="DNA Res.">
        <title>Chromosomal-level genome assembly of the orchid tree Bauhinia variegata (Leguminosae; Cercidoideae) supports the allotetraploid origin hypothesis of Bauhinia.</title>
        <authorList>
            <person name="Zhong Y."/>
            <person name="Chen Y."/>
            <person name="Zheng D."/>
            <person name="Pang J."/>
            <person name="Liu Y."/>
            <person name="Luo S."/>
            <person name="Meng S."/>
            <person name="Qian L."/>
            <person name="Wei D."/>
            <person name="Dai S."/>
            <person name="Zhou R."/>
        </authorList>
    </citation>
    <scope>NUCLEOTIDE SEQUENCE [LARGE SCALE GENOMIC DNA]</scope>
    <source>
        <strain evidence="1">BV-YZ2020</strain>
    </source>
</reference>
<evidence type="ECO:0000313" key="2">
    <source>
        <dbReference type="Proteomes" id="UP000828941"/>
    </source>
</evidence>
<evidence type="ECO:0000313" key="1">
    <source>
        <dbReference type="EMBL" id="KAI4301116.1"/>
    </source>
</evidence>
<dbReference type="Proteomes" id="UP000828941">
    <property type="component" value="Chromosome 13"/>
</dbReference>
<keyword evidence="2" id="KW-1185">Reference proteome</keyword>
<gene>
    <name evidence="1" type="ORF">L6164_034430</name>
</gene>